<dbReference type="PANTHER" id="PTHR31312">
    <property type="entry name" value="TRANSCRIPTION ACTIVATOR GLK1"/>
    <property type="match status" value="1"/>
</dbReference>
<evidence type="ECO:0000256" key="6">
    <source>
        <dbReference type="SAM" id="MobiDB-lite"/>
    </source>
</evidence>
<dbReference type="EMBL" id="QEFC01001467">
    <property type="protein sequence ID" value="KAE9457683.1"/>
    <property type="molecule type" value="Genomic_DNA"/>
</dbReference>
<keyword evidence="9" id="KW-1185">Reference proteome</keyword>
<feature type="domain" description="HTH myb-type" evidence="7">
    <location>
        <begin position="172"/>
        <end position="223"/>
    </location>
</feature>
<dbReference type="Pfam" id="PF00249">
    <property type="entry name" value="Myb_DNA-binding"/>
    <property type="match status" value="1"/>
</dbReference>
<dbReference type="GO" id="GO:0000976">
    <property type="term" value="F:transcription cis-regulatory region binding"/>
    <property type="evidence" value="ECO:0007669"/>
    <property type="project" value="TreeGrafter"/>
</dbReference>
<dbReference type="OrthoDB" id="60033at2759"/>
<evidence type="ECO:0000256" key="1">
    <source>
        <dbReference type="ARBA" id="ARBA00004123"/>
    </source>
</evidence>
<evidence type="ECO:0000259" key="7">
    <source>
        <dbReference type="PROSITE" id="PS51294"/>
    </source>
</evidence>
<dbReference type="SUPFAM" id="SSF46689">
    <property type="entry name" value="Homeodomain-like"/>
    <property type="match status" value="1"/>
</dbReference>
<feature type="non-terminal residue" evidence="8">
    <location>
        <position position="1"/>
    </location>
</feature>
<feature type="region of interest" description="Disordered" evidence="6">
    <location>
        <begin position="76"/>
        <end position="137"/>
    </location>
</feature>
<reference evidence="8 9" key="1">
    <citation type="journal article" date="2019" name="Genome Biol. Evol.">
        <title>The Rhododendron genome and chromosomal organization provide insight into shared whole-genome duplications across the heath family (Ericaceae).</title>
        <authorList>
            <person name="Soza V.L."/>
            <person name="Lindsley D."/>
            <person name="Waalkes A."/>
            <person name="Ramage E."/>
            <person name="Patwardhan R.P."/>
            <person name="Burton J.N."/>
            <person name="Adey A."/>
            <person name="Kumar A."/>
            <person name="Qiu R."/>
            <person name="Shendure J."/>
            <person name="Hall B."/>
        </authorList>
    </citation>
    <scope>NUCLEOTIDE SEQUENCE [LARGE SCALE GENOMIC DNA]</scope>
    <source>
        <strain evidence="8">RSF 1966-606</strain>
    </source>
</reference>
<keyword evidence="2" id="KW-0805">Transcription regulation</keyword>
<feature type="compositionally biased region" description="Basic and acidic residues" evidence="6">
    <location>
        <begin position="84"/>
        <end position="111"/>
    </location>
</feature>
<dbReference type="InterPro" id="IPR017930">
    <property type="entry name" value="Myb_dom"/>
</dbReference>
<proteinExistence type="predicted"/>
<comment type="caution">
    <text evidence="8">The sequence shown here is derived from an EMBL/GenBank/DDBJ whole genome shotgun (WGS) entry which is preliminary data.</text>
</comment>
<dbReference type="AlphaFoldDB" id="A0A6A4LEG9"/>
<keyword evidence="3" id="KW-0238">DNA-binding</keyword>
<sequence>MLALSPLRCCSAKDEKEGEALLESFLMGGNEFLQGFSSGSLLEGVDFDDLFAGIDDGEWLPDLEMDSEMFSEFSISSGGEELEAQEKIDDSKKEEEDRVSGSEIGCKREESVGVNSSKKAGDKGRKSSGQSKSSHGKRKVKVRLSVLVMNSGVINKLCKVELNFVLNYQVDWTPELHKRFVQAVEQLGVDKAVPSKILEIMGIHCLTRHNIASHLQVIPIPLTPGTPYFPPPLATPVTT</sequence>
<evidence type="ECO:0000256" key="5">
    <source>
        <dbReference type="ARBA" id="ARBA00023242"/>
    </source>
</evidence>
<dbReference type="PANTHER" id="PTHR31312:SF1">
    <property type="entry name" value="TRANSCRIPTION ACTIVATOR GLK1"/>
    <property type="match status" value="1"/>
</dbReference>
<dbReference type="GO" id="GO:0045893">
    <property type="term" value="P:positive regulation of DNA-templated transcription"/>
    <property type="evidence" value="ECO:0007669"/>
    <property type="project" value="InterPro"/>
</dbReference>
<organism evidence="8 9">
    <name type="scientific">Rhododendron williamsianum</name>
    <dbReference type="NCBI Taxonomy" id="262921"/>
    <lineage>
        <taxon>Eukaryota</taxon>
        <taxon>Viridiplantae</taxon>
        <taxon>Streptophyta</taxon>
        <taxon>Embryophyta</taxon>
        <taxon>Tracheophyta</taxon>
        <taxon>Spermatophyta</taxon>
        <taxon>Magnoliopsida</taxon>
        <taxon>eudicotyledons</taxon>
        <taxon>Gunneridae</taxon>
        <taxon>Pentapetalae</taxon>
        <taxon>asterids</taxon>
        <taxon>Ericales</taxon>
        <taxon>Ericaceae</taxon>
        <taxon>Ericoideae</taxon>
        <taxon>Rhodoreae</taxon>
        <taxon>Rhododendron</taxon>
    </lineage>
</organism>
<evidence type="ECO:0000256" key="3">
    <source>
        <dbReference type="ARBA" id="ARBA00023125"/>
    </source>
</evidence>
<dbReference type="PROSITE" id="PS51294">
    <property type="entry name" value="HTH_MYB"/>
    <property type="match status" value="1"/>
</dbReference>
<keyword evidence="4" id="KW-0804">Transcription</keyword>
<evidence type="ECO:0000313" key="8">
    <source>
        <dbReference type="EMBL" id="KAE9457683.1"/>
    </source>
</evidence>
<keyword evidence="5" id="KW-0539">Nucleus</keyword>
<protein>
    <recommendedName>
        <fullName evidence="7">HTH myb-type domain-containing protein</fullName>
    </recommendedName>
</protein>
<dbReference type="InterPro" id="IPR009057">
    <property type="entry name" value="Homeodomain-like_sf"/>
</dbReference>
<comment type="subcellular location">
    <subcellularLocation>
        <location evidence="1">Nucleus</location>
    </subcellularLocation>
</comment>
<dbReference type="GO" id="GO:0003700">
    <property type="term" value="F:DNA-binding transcription factor activity"/>
    <property type="evidence" value="ECO:0007669"/>
    <property type="project" value="InterPro"/>
</dbReference>
<evidence type="ECO:0000313" key="9">
    <source>
        <dbReference type="Proteomes" id="UP000428333"/>
    </source>
</evidence>
<dbReference type="NCBIfam" id="TIGR01557">
    <property type="entry name" value="myb_SHAQKYF"/>
    <property type="match status" value="1"/>
</dbReference>
<dbReference type="Proteomes" id="UP000428333">
    <property type="component" value="Linkage Group LG06"/>
</dbReference>
<dbReference type="Gene3D" id="1.10.10.60">
    <property type="entry name" value="Homeodomain-like"/>
    <property type="match status" value="1"/>
</dbReference>
<dbReference type="InterPro" id="IPR006447">
    <property type="entry name" value="Myb_dom_plants"/>
</dbReference>
<evidence type="ECO:0000256" key="4">
    <source>
        <dbReference type="ARBA" id="ARBA00023163"/>
    </source>
</evidence>
<dbReference type="InterPro" id="IPR001005">
    <property type="entry name" value="SANT/Myb"/>
</dbReference>
<name>A0A6A4LEG9_9ERIC</name>
<evidence type="ECO:0000256" key="2">
    <source>
        <dbReference type="ARBA" id="ARBA00023015"/>
    </source>
</evidence>
<dbReference type="FunFam" id="1.10.10.60:FF:000007">
    <property type="entry name" value="Two-component response regulator"/>
    <property type="match status" value="1"/>
</dbReference>
<gene>
    <name evidence="8" type="ORF">C3L33_10405</name>
</gene>
<dbReference type="InterPro" id="IPR044825">
    <property type="entry name" value="GLK1/2-like"/>
</dbReference>
<accession>A0A6A4LEG9</accession>
<dbReference type="GO" id="GO:0005634">
    <property type="term" value="C:nucleus"/>
    <property type="evidence" value="ECO:0007669"/>
    <property type="project" value="UniProtKB-SubCell"/>
</dbReference>